<gene>
    <name evidence="2" type="ORF">C0169_02755</name>
    <name evidence="1" type="ORF">C0190_06730</name>
</gene>
<protein>
    <recommendedName>
        <fullName evidence="5">LIM zinc-binding domain-containing protein</fullName>
    </recommendedName>
</protein>
<evidence type="ECO:0000313" key="4">
    <source>
        <dbReference type="Proteomes" id="UP000235619"/>
    </source>
</evidence>
<proteinExistence type="predicted"/>
<dbReference type="Proteomes" id="UP000235619">
    <property type="component" value="Unassembled WGS sequence"/>
</dbReference>
<evidence type="ECO:0008006" key="5">
    <source>
        <dbReference type="Google" id="ProtNLM"/>
    </source>
</evidence>
<evidence type="ECO:0000313" key="3">
    <source>
        <dbReference type="Proteomes" id="UP000235460"/>
    </source>
</evidence>
<evidence type="ECO:0000313" key="1">
    <source>
        <dbReference type="EMBL" id="PMP65449.1"/>
    </source>
</evidence>
<dbReference type="AlphaFoldDB" id="A0A2N7QFD2"/>
<dbReference type="Proteomes" id="UP000235460">
    <property type="component" value="Unassembled WGS sequence"/>
</dbReference>
<sequence length="63" mass="7742">MENTKVEVLKYVNEKGEVIRCCICKKQIVYPEKWYRVDKYYCKDCYEELVKSFQFLEKKFLDG</sequence>
<name>A0A2N7QFD2_9BACT</name>
<comment type="caution">
    <text evidence="2">The sequence shown here is derived from an EMBL/GenBank/DDBJ whole genome shotgun (WGS) entry which is preliminary data.</text>
</comment>
<evidence type="ECO:0000313" key="2">
    <source>
        <dbReference type="EMBL" id="PMP97542.1"/>
    </source>
</evidence>
<dbReference type="EMBL" id="PNJD01000168">
    <property type="protein sequence ID" value="PMP97542.1"/>
    <property type="molecule type" value="Genomic_DNA"/>
</dbReference>
<reference evidence="3 4" key="1">
    <citation type="submission" date="2018-01" db="EMBL/GenBank/DDBJ databases">
        <title>Metagenomic assembled genomes from two thermal pools in the Uzon Caldera, Kamchatka, Russia.</title>
        <authorList>
            <person name="Wilkins L."/>
            <person name="Ettinger C."/>
        </authorList>
    </citation>
    <scope>NUCLEOTIDE SEQUENCE [LARGE SCALE GENOMIC DNA]</scope>
    <source>
        <strain evidence="2">ARK-04</strain>
        <strain evidence="1">ZAV-08</strain>
    </source>
</reference>
<accession>A0A2N7QFD2</accession>
<dbReference type="EMBL" id="PNIK01000096">
    <property type="protein sequence ID" value="PMP65449.1"/>
    <property type="molecule type" value="Genomic_DNA"/>
</dbReference>
<organism evidence="2 4">
    <name type="scientific">Thermodesulfobacterium geofontis</name>
    <dbReference type="NCBI Taxonomy" id="1295609"/>
    <lineage>
        <taxon>Bacteria</taxon>
        <taxon>Pseudomonadati</taxon>
        <taxon>Thermodesulfobacteriota</taxon>
        <taxon>Thermodesulfobacteria</taxon>
        <taxon>Thermodesulfobacteriales</taxon>
        <taxon>Thermodesulfobacteriaceae</taxon>
        <taxon>Thermodesulfobacterium</taxon>
    </lineage>
</organism>